<gene>
    <name evidence="2" type="ORF">PAI11_21720</name>
</gene>
<dbReference type="AlphaFoldDB" id="H0E5S3"/>
<evidence type="ECO:0000313" key="2">
    <source>
        <dbReference type="EMBL" id="EHN10974.1"/>
    </source>
</evidence>
<comment type="caution">
    <text evidence="2">The sequence shown here is derived from an EMBL/GenBank/DDBJ whole genome shotgun (WGS) entry which is preliminary data.</text>
</comment>
<sequence>MSAGRPQVVLATRELLPFHGPFGGGGIGAYVAETARALQPIADVTLLVADWLKPEHDALAAAGDPRLDHGGARILWVPVPEPDELGGFYAHMQLYAARVLEVLRAGFPDRGPDLVEFCDYLGEGFCTVEARRAGDPLLAETLIAVRLHTSVEICDVLNGHQTALFDPRLTRQIERRTLEQADVLLHGGGDVLGTYRRWYGDRLAPAVRVRHPLAAEPTDPGPAPDGPLRMLYVGRLERRKGVEDLVEAVAAIGGDWSLSLLGADTATGPRGASMRRVLERGVAGDGRIRFLDAVRREQLPQAMAEHDLLVLPSRWECWPYVALEGMLAGLPLVAPPVGGLTEMVVDGRTGWRVPATGEEALRATLEPLVLEPARARALRGGAALRDHVAALTDADAIRGEYERLLARPRAILGRVARPAGEPDPLVSIVIPYHRMHRFVTETVDSAFAQSYRRIEVLLIDDGSFGPDDGVLAELATRYPLTVLSQPNRGLAAARNFGIGQSRGRYVLPLDADNLLEPEFVARAVAILETEPDVHYVSSWNRYVDEHGAALPEPNVGYQPLGNWSPLVEERNVAGDGTAVLRRRLFDRFRYPPDLTSFEDWALYRLLHRAGLHGRVIPERLWRYRVREDSMLRTVGDVHETRLRAEMEAQIAEEEMTWTSTSA</sequence>
<proteinExistence type="predicted"/>
<dbReference type="InterPro" id="IPR029044">
    <property type="entry name" value="Nucleotide-diphossugar_trans"/>
</dbReference>
<evidence type="ECO:0000313" key="3">
    <source>
        <dbReference type="Proteomes" id="UP000005143"/>
    </source>
</evidence>
<accession>H0E5S3</accession>
<dbReference type="PANTHER" id="PTHR43685">
    <property type="entry name" value="GLYCOSYLTRANSFERASE"/>
    <property type="match status" value="1"/>
</dbReference>
<keyword evidence="3" id="KW-1185">Reference proteome</keyword>
<dbReference type="Gene3D" id="3.90.550.10">
    <property type="entry name" value="Spore Coat Polysaccharide Biosynthesis Protein SpsA, Chain A"/>
    <property type="match status" value="1"/>
</dbReference>
<dbReference type="CDD" id="cd00761">
    <property type="entry name" value="Glyco_tranf_GTA_type"/>
    <property type="match status" value="1"/>
</dbReference>
<dbReference type="CDD" id="cd03801">
    <property type="entry name" value="GT4_PimA-like"/>
    <property type="match status" value="1"/>
</dbReference>
<organism evidence="2 3">
    <name type="scientific">Patulibacter medicamentivorans</name>
    <dbReference type="NCBI Taxonomy" id="1097667"/>
    <lineage>
        <taxon>Bacteria</taxon>
        <taxon>Bacillati</taxon>
        <taxon>Actinomycetota</taxon>
        <taxon>Thermoleophilia</taxon>
        <taxon>Solirubrobacterales</taxon>
        <taxon>Patulibacteraceae</taxon>
        <taxon>Patulibacter</taxon>
    </lineage>
</organism>
<evidence type="ECO:0000259" key="1">
    <source>
        <dbReference type="Pfam" id="PF00535"/>
    </source>
</evidence>
<protein>
    <submittedName>
        <fullName evidence="2">Glycosyl transferase</fullName>
    </submittedName>
</protein>
<dbReference type="InterPro" id="IPR001173">
    <property type="entry name" value="Glyco_trans_2-like"/>
</dbReference>
<dbReference type="GO" id="GO:0016740">
    <property type="term" value="F:transferase activity"/>
    <property type="evidence" value="ECO:0007669"/>
    <property type="project" value="UniProtKB-KW"/>
</dbReference>
<dbReference type="PANTHER" id="PTHR43685:SF2">
    <property type="entry name" value="GLYCOSYLTRANSFERASE 2-LIKE DOMAIN-CONTAINING PROTEIN"/>
    <property type="match status" value="1"/>
</dbReference>
<dbReference type="Pfam" id="PF00535">
    <property type="entry name" value="Glycos_transf_2"/>
    <property type="match status" value="1"/>
</dbReference>
<dbReference type="SUPFAM" id="SSF53756">
    <property type="entry name" value="UDP-Glycosyltransferase/glycogen phosphorylase"/>
    <property type="match status" value="1"/>
</dbReference>
<reference evidence="2 3" key="1">
    <citation type="journal article" date="2013" name="Biodegradation">
        <title>Quantitative proteomic analysis of ibuprofen-degrading Patulibacter sp. strain I11.</title>
        <authorList>
            <person name="Almeida B."/>
            <person name="Kjeldal H."/>
            <person name="Lolas I."/>
            <person name="Knudsen A.D."/>
            <person name="Carvalho G."/>
            <person name="Nielsen K.L."/>
            <person name="Barreto Crespo M.T."/>
            <person name="Stensballe A."/>
            <person name="Nielsen J.L."/>
        </authorList>
    </citation>
    <scope>NUCLEOTIDE SEQUENCE [LARGE SCALE GENOMIC DNA]</scope>
    <source>
        <strain evidence="2 3">I11</strain>
    </source>
</reference>
<dbReference type="RefSeq" id="WP_007574791.1">
    <property type="nucleotide sequence ID" value="NZ_AGUD01000193.1"/>
</dbReference>
<dbReference type="Proteomes" id="UP000005143">
    <property type="component" value="Unassembled WGS sequence"/>
</dbReference>
<dbReference type="Pfam" id="PF13692">
    <property type="entry name" value="Glyco_trans_1_4"/>
    <property type="match status" value="1"/>
</dbReference>
<dbReference type="InterPro" id="IPR050834">
    <property type="entry name" value="Glycosyltransf_2"/>
</dbReference>
<name>H0E5S3_9ACTN</name>
<dbReference type="OrthoDB" id="9803627at2"/>
<feature type="domain" description="Glycosyltransferase 2-like" evidence="1">
    <location>
        <begin position="427"/>
        <end position="546"/>
    </location>
</feature>
<dbReference type="SUPFAM" id="SSF53448">
    <property type="entry name" value="Nucleotide-diphospho-sugar transferases"/>
    <property type="match status" value="1"/>
</dbReference>
<keyword evidence="2" id="KW-0808">Transferase</keyword>
<dbReference type="Gene3D" id="3.40.50.2000">
    <property type="entry name" value="Glycogen Phosphorylase B"/>
    <property type="match status" value="1"/>
</dbReference>
<dbReference type="EMBL" id="AGUD01000193">
    <property type="protein sequence ID" value="EHN10974.1"/>
    <property type="molecule type" value="Genomic_DNA"/>
</dbReference>